<dbReference type="InterPro" id="IPR011333">
    <property type="entry name" value="SKP1/BTB/POZ_sf"/>
</dbReference>
<dbReference type="EMBL" id="CYGV01001400">
    <property type="protein sequence ID" value="CUA73996.1"/>
    <property type="molecule type" value="Genomic_DNA"/>
</dbReference>
<feature type="compositionally biased region" description="Polar residues" evidence="1">
    <location>
        <begin position="274"/>
        <end position="297"/>
    </location>
</feature>
<evidence type="ECO:0000259" key="2">
    <source>
        <dbReference type="PROSITE" id="PS50097"/>
    </source>
</evidence>
<name>A0A0K6G698_9AGAM</name>
<accession>A0A0K6G698</accession>
<keyword evidence="4" id="KW-1185">Reference proteome</keyword>
<dbReference type="SUPFAM" id="SSF54695">
    <property type="entry name" value="POZ domain"/>
    <property type="match status" value="1"/>
</dbReference>
<feature type="compositionally biased region" description="Low complexity" evidence="1">
    <location>
        <begin position="298"/>
        <end position="309"/>
    </location>
</feature>
<gene>
    <name evidence="3" type="ORF">RSOLAG22IIIB_01517</name>
</gene>
<feature type="region of interest" description="Disordered" evidence="1">
    <location>
        <begin position="262"/>
        <end position="344"/>
    </location>
</feature>
<proteinExistence type="predicted"/>
<evidence type="ECO:0000313" key="4">
    <source>
        <dbReference type="Proteomes" id="UP000044841"/>
    </source>
</evidence>
<organism evidence="3 4">
    <name type="scientific">Rhizoctonia solani</name>
    <dbReference type="NCBI Taxonomy" id="456999"/>
    <lineage>
        <taxon>Eukaryota</taxon>
        <taxon>Fungi</taxon>
        <taxon>Dikarya</taxon>
        <taxon>Basidiomycota</taxon>
        <taxon>Agaricomycotina</taxon>
        <taxon>Agaricomycetes</taxon>
        <taxon>Cantharellales</taxon>
        <taxon>Ceratobasidiaceae</taxon>
        <taxon>Rhizoctonia</taxon>
    </lineage>
</organism>
<feature type="compositionally biased region" description="Basic residues" evidence="1">
    <location>
        <begin position="319"/>
        <end position="329"/>
    </location>
</feature>
<sequence length="433" mass="47906">MIALSFTGPSIDPNHVLRHALSPFPPAMSSVSGSSESSSVQLKQAVQVWLWCLNLEEIVDKFPSKKASPEPTPPTQITSIGPFEPEYGDVLLSVKGEGLSTHKYLLQRFSVLQEKLSASSNNTVRPIYILEEEGISPEDFHNAFKILYSSPLDVPFEFDTTVFVSALRLATLYDYPALRAYSITYLNQAALGPIRRIEIARECQLPEWEEPAYIELGQRDEPITAEEAVVLGLETLTDISRRREAALRSKVLSPGPQAAEFVASPLASPKTSRHTSATPELVMSSSTSTTEDFSVLTSRPSSRMSSRRASGAKLSSGVKSKKERVKAHPKPCFVDAPPPGQTRKGRVEDVTMIELVVADCQCKTYLNPRPNPVSGEFVSQTHQVPCRLPSCAVQAFKHLQKEQIIYAERVDRLEALLEKMTSDPVLMRRSTSY</sequence>
<dbReference type="Gene3D" id="3.30.710.10">
    <property type="entry name" value="Potassium Channel Kv1.1, Chain A"/>
    <property type="match status" value="1"/>
</dbReference>
<dbReference type="AlphaFoldDB" id="A0A0K6G698"/>
<protein>
    <recommendedName>
        <fullName evidence="2">BTB domain-containing protein</fullName>
    </recommendedName>
</protein>
<reference evidence="3 4" key="1">
    <citation type="submission" date="2015-07" db="EMBL/GenBank/DDBJ databases">
        <authorList>
            <person name="Noorani M."/>
        </authorList>
    </citation>
    <scope>NUCLEOTIDE SEQUENCE [LARGE SCALE GENOMIC DNA]</scope>
    <source>
        <strain evidence="3">BBA 69670</strain>
    </source>
</reference>
<dbReference type="PROSITE" id="PS50097">
    <property type="entry name" value="BTB"/>
    <property type="match status" value="1"/>
</dbReference>
<dbReference type="Proteomes" id="UP000044841">
    <property type="component" value="Unassembled WGS sequence"/>
</dbReference>
<dbReference type="Pfam" id="PF00651">
    <property type="entry name" value="BTB"/>
    <property type="match status" value="1"/>
</dbReference>
<dbReference type="InterPro" id="IPR000210">
    <property type="entry name" value="BTB/POZ_dom"/>
</dbReference>
<evidence type="ECO:0000256" key="1">
    <source>
        <dbReference type="SAM" id="MobiDB-lite"/>
    </source>
</evidence>
<feature type="domain" description="BTB" evidence="2">
    <location>
        <begin position="88"/>
        <end position="156"/>
    </location>
</feature>
<evidence type="ECO:0000313" key="3">
    <source>
        <dbReference type="EMBL" id="CUA73996.1"/>
    </source>
</evidence>